<reference evidence="2" key="1">
    <citation type="submission" date="2022-11" db="UniProtKB">
        <authorList>
            <consortium name="EnsemblMetazoa"/>
        </authorList>
    </citation>
    <scope>IDENTIFICATION</scope>
</reference>
<name>A0A913ZIP9_PATMI</name>
<organism evidence="2 3">
    <name type="scientific">Patiria miniata</name>
    <name type="common">Bat star</name>
    <name type="synonym">Asterina miniata</name>
    <dbReference type="NCBI Taxonomy" id="46514"/>
    <lineage>
        <taxon>Eukaryota</taxon>
        <taxon>Metazoa</taxon>
        <taxon>Echinodermata</taxon>
        <taxon>Eleutherozoa</taxon>
        <taxon>Asterozoa</taxon>
        <taxon>Asteroidea</taxon>
        <taxon>Valvatacea</taxon>
        <taxon>Valvatida</taxon>
        <taxon>Asterinidae</taxon>
        <taxon>Patiria</taxon>
    </lineage>
</organism>
<dbReference type="OrthoDB" id="10526423at2759"/>
<keyword evidence="3" id="KW-1185">Reference proteome</keyword>
<keyword evidence="1" id="KW-0472">Membrane</keyword>
<sequence length="310" mass="35051">MSVKIILLVVVVAVAVFIVTGGCMMFFTDLFGWKNKGDVDSVNATEGALLPGGDPTLTPDEDGMVGGMFPDHMTDDLKLKLILKALDILKTLDFEDPDYVRTLLPGWDDMTDELKVRLILKAISLLEDKPLTSMFAGHVVAKLKLTLLLKAIVILKYSLIFFLFNFQEVKVDLSEIADDLDDLKFNLVIKALHILKVYRGDFEDTVFNTKSKLHLKLKLTLIYLSLYKSGRRHARDVKNIWPVSEGEVDLDSQSKPSVRVRIDNGALIPEPITPEQTTPKEREIPGKKKKLIKIFKFLKWLPRVLHKKGH</sequence>
<dbReference type="GeneID" id="119724072"/>
<keyword evidence="1" id="KW-0812">Transmembrane</keyword>
<proteinExistence type="predicted"/>
<protein>
    <submittedName>
        <fullName evidence="2">Uncharacterized protein</fullName>
    </submittedName>
</protein>
<dbReference type="OMA" id="NIWPVSE"/>
<feature type="transmembrane region" description="Helical" evidence="1">
    <location>
        <begin position="6"/>
        <end position="27"/>
    </location>
</feature>
<dbReference type="EnsemblMetazoa" id="XM_038194992.1">
    <property type="protein sequence ID" value="XP_038050920.1"/>
    <property type="gene ID" value="LOC119724072"/>
</dbReference>
<dbReference type="Proteomes" id="UP000887568">
    <property type="component" value="Unplaced"/>
</dbReference>
<keyword evidence="1" id="KW-1133">Transmembrane helix</keyword>
<evidence type="ECO:0000313" key="2">
    <source>
        <dbReference type="EnsemblMetazoa" id="XP_038050920.1"/>
    </source>
</evidence>
<accession>A0A913ZIP9</accession>
<evidence type="ECO:0000256" key="1">
    <source>
        <dbReference type="SAM" id="Phobius"/>
    </source>
</evidence>
<dbReference type="AlphaFoldDB" id="A0A913ZIP9"/>
<dbReference type="RefSeq" id="XP_038050920.1">
    <property type="nucleotide sequence ID" value="XM_038194992.1"/>
</dbReference>
<evidence type="ECO:0000313" key="3">
    <source>
        <dbReference type="Proteomes" id="UP000887568"/>
    </source>
</evidence>
<dbReference type="PROSITE" id="PS51257">
    <property type="entry name" value="PROKAR_LIPOPROTEIN"/>
    <property type="match status" value="1"/>
</dbReference>